<reference evidence="3 4" key="1">
    <citation type="journal article" date="2014" name="PLoS Genet.">
        <title>Phylogenetically driven sequencing of extremely halophilic archaea reveals strategies for static and dynamic osmo-response.</title>
        <authorList>
            <person name="Becker E.A."/>
            <person name="Seitzer P.M."/>
            <person name="Tritt A."/>
            <person name="Larsen D."/>
            <person name="Krusor M."/>
            <person name="Yao A.I."/>
            <person name="Wu D."/>
            <person name="Madern D."/>
            <person name="Eisen J.A."/>
            <person name="Darling A.E."/>
            <person name="Facciotti M.T."/>
        </authorList>
    </citation>
    <scope>NUCLEOTIDE SEQUENCE [LARGE SCALE GENOMIC DNA]</scope>
    <source>
        <strain evidence="3 4">DSM 12281</strain>
    </source>
</reference>
<feature type="transmembrane region" description="Helical" evidence="1">
    <location>
        <begin position="107"/>
        <end position="130"/>
    </location>
</feature>
<dbReference type="STRING" id="1230458.C484_18197"/>
<dbReference type="PANTHER" id="PTHR39084">
    <property type="entry name" value="MEMBRANE PROTEIN-RELATED"/>
    <property type="match status" value="1"/>
</dbReference>
<gene>
    <name evidence="3" type="ORF">C484_18197</name>
</gene>
<keyword evidence="1" id="KW-1133">Transmembrane helix</keyword>
<dbReference type="EMBL" id="AOIL01000059">
    <property type="protein sequence ID" value="ELY86469.1"/>
    <property type="molecule type" value="Genomic_DNA"/>
</dbReference>
<dbReference type="Proteomes" id="UP000011648">
    <property type="component" value="Unassembled WGS sequence"/>
</dbReference>
<name>L9ZJE2_9EURY</name>
<dbReference type="AlphaFoldDB" id="L9ZJE2"/>
<dbReference type="PANTHER" id="PTHR39084:SF1">
    <property type="entry name" value="DUF4010 DOMAIN-CONTAINING PROTEIN"/>
    <property type="match status" value="1"/>
</dbReference>
<evidence type="ECO:0000259" key="2">
    <source>
        <dbReference type="Pfam" id="PF13194"/>
    </source>
</evidence>
<evidence type="ECO:0000313" key="4">
    <source>
        <dbReference type="Proteomes" id="UP000011648"/>
    </source>
</evidence>
<protein>
    <recommendedName>
        <fullName evidence="2">DUF4010 domain-containing protein</fullName>
    </recommendedName>
</protein>
<sequence>MRGCEGVYMRVDSDEVRASIQFFSLVLVLFLLPNEKLDVLVGLNPQRVWMVVVFIAGLSYFGYLLAKAVDPRTAIGITGVVGGSVSPGLTIMSFLEQTKRYDEFDRTYACAAAIAVTMMFPRDFVVFGIVSSSLARSLQWLG</sequence>
<organism evidence="3 4">
    <name type="scientific">Natrialba taiwanensis DSM 12281</name>
    <dbReference type="NCBI Taxonomy" id="1230458"/>
    <lineage>
        <taxon>Archaea</taxon>
        <taxon>Methanobacteriati</taxon>
        <taxon>Methanobacteriota</taxon>
        <taxon>Stenosarchaea group</taxon>
        <taxon>Halobacteria</taxon>
        <taxon>Halobacteriales</taxon>
        <taxon>Natrialbaceae</taxon>
        <taxon>Natrialba</taxon>
    </lineage>
</organism>
<feature type="transmembrane region" description="Helical" evidence="1">
    <location>
        <begin position="72"/>
        <end position="95"/>
    </location>
</feature>
<comment type="caution">
    <text evidence="3">The sequence shown here is derived from an EMBL/GenBank/DDBJ whole genome shotgun (WGS) entry which is preliminary data.</text>
</comment>
<proteinExistence type="predicted"/>
<keyword evidence="1" id="KW-0812">Transmembrane</keyword>
<dbReference type="Pfam" id="PF13194">
    <property type="entry name" value="DUF4010"/>
    <property type="match status" value="1"/>
</dbReference>
<feature type="domain" description="DUF4010" evidence="2">
    <location>
        <begin position="53"/>
        <end position="138"/>
    </location>
</feature>
<dbReference type="InterPro" id="IPR025105">
    <property type="entry name" value="DUF4010"/>
</dbReference>
<feature type="transmembrane region" description="Helical" evidence="1">
    <location>
        <begin position="47"/>
        <end position="66"/>
    </location>
</feature>
<keyword evidence="4" id="KW-1185">Reference proteome</keyword>
<keyword evidence="1" id="KW-0472">Membrane</keyword>
<dbReference type="PATRIC" id="fig|1230458.4.peg.3676"/>
<evidence type="ECO:0000256" key="1">
    <source>
        <dbReference type="SAM" id="Phobius"/>
    </source>
</evidence>
<accession>L9ZJE2</accession>
<evidence type="ECO:0000313" key="3">
    <source>
        <dbReference type="EMBL" id="ELY86469.1"/>
    </source>
</evidence>